<comment type="caution">
    <text evidence="2">The sequence shown here is derived from an EMBL/GenBank/DDBJ whole genome shotgun (WGS) entry which is preliminary data.</text>
</comment>
<evidence type="ECO:0000313" key="3">
    <source>
        <dbReference type="Proteomes" id="UP001162156"/>
    </source>
</evidence>
<proteinExistence type="predicted"/>
<protein>
    <submittedName>
        <fullName evidence="2">Uncharacterized protein</fullName>
    </submittedName>
</protein>
<feature type="coiled-coil region" evidence="1">
    <location>
        <begin position="197"/>
        <end position="224"/>
    </location>
</feature>
<dbReference type="AlphaFoldDB" id="A0AAV8WQJ3"/>
<feature type="coiled-coil region" evidence="1">
    <location>
        <begin position="22"/>
        <end position="52"/>
    </location>
</feature>
<dbReference type="EMBL" id="JANEYF010005283">
    <property type="protein sequence ID" value="KAJ8928726.1"/>
    <property type="molecule type" value="Genomic_DNA"/>
</dbReference>
<dbReference type="Proteomes" id="UP001162156">
    <property type="component" value="Unassembled WGS sequence"/>
</dbReference>
<evidence type="ECO:0000256" key="1">
    <source>
        <dbReference type="SAM" id="Coils"/>
    </source>
</evidence>
<keyword evidence="1" id="KW-0175">Coiled coil</keyword>
<reference evidence="2" key="1">
    <citation type="journal article" date="2023" name="Insect Mol. Biol.">
        <title>Genome sequencing provides insights into the evolution of gene families encoding plant cell wall-degrading enzymes in longhorned beetles.</title>
        <authorList>
            <person name="Shin N.R."/>
            <person name="Okamura Y."/>
            <person name="Kirsch R."/>
            <person name="Pauchet Y."/>
        </authorList>
    </citation>
    <scope>NUCLEOTIDE SEQUENCE</scope>
    <source>
        <strain evidence="2">RBIC_L_NR</strain>
    </source>
</reference>
<accession>A0AAV8WQJ3</accession>
<sequence length="296" mass="33522">MPLCKFFFFFFPETVEESSSTRTLYDTELSKLESYIQQLQREITDLKQEKNQSPHHTSQEHSSLAPSQVLNVLTKGFKKLGADSFSSQESDDGIKKVIIYLIDNSRRCRSVTFPCRTFSRPDKSSERKLRATDEQLQKCKECGHHQKEISKGIDQSSQHVNLNATTSTNTSFDASKVSVCDMCSNYEAQLVKEQKRTIELETNVQTAEKAAERHKEELLKEIARVGVVEVTSLTNLAASVCPDERKLICVEYANSASETVDLIFLVLSVFAWLLSSKESDRGRPFLFWLVVFPGGV</sequence>
<keyword evidence="3" id="KW-1185">Reference proteome</keyword>
<organism evidence="2 3">
    <name type="scientific">Rhamnusium bicolor</name>
    <dbReference type="NCBI Taxonomy" id="1586634"/>
    <lineage>
        <taxon>Eukaryota</taxon>
        <taxon>Metazoa</taxon>
        <taxon>Ecdysozoa</taxon>
        <taxon>Arthropoda</taxon>
        <taxon>Hexapoda</taxon>
        <taxon>Insecta</taxon>
        <taxon>Pterygota</taxon>
        <taxon>Neoptera</taxon>
        <taxon>Endopterygota</taxon>
        <taxon>Coleoptera</taxon>
        <taxon>Polyphaga</taxon>
        <taxon>Cucujiformia</taxon>
        <taxon>Chrysomeloidea</taxon>
        <taxon>Cerambycidae</taxon>
        <taxon>Lepturinae</taxon>
        <taxon>Rhagiini</taxon>
        <taxon>Rhamnusium</taxon>
    </lineage>
</organism>
<name>A0AAV8WQJ3_9CUCU</name>
<evidence type="ECO:0000313" key="2">
    <source>
        <dbReference type="EMBL" id="KAJ8928726.1"/>
    </source>
</evidence>
<gene>
    <name evidence="2" type="ORF">NQ314_018674</name>
</gene>